<dbReference type="SUPFAM" id="SSF46689">
    <property type="entry name" value="Homeodomain-like"/>
    <property type="match status" value="1"/>
</dbReference>
<proteinExistence type="predicted"/>
<dbReference type="InterPro" id="IPR035418">
    <property type="entry name" value="AraC-bd_2"/>
</dbReference>
<keyword evidence="3" id="KW-0804">Transcription</keyword>
<evidence type="ECO:0000313" key="5">
    <source>
        <dbReference type="EMBL" id="VAX08255.1"/>
    </source>
</evidence>
<evidence type="ECO:0000256" key="2">
    <source>
        <dbReference type="ARBA" id="ARBA00023125"/>
    </source>
</evidence>
<accession>A0A3B1BPK1</accession>
<dbReference type="InterPro" id="IPR018062">
    <property type="entry name" value="HTH_AraC-typ_CS"/>
</dbReference>
<evidence type="ECO:0000259" key="4">
    <source>
        <dbReference type="PROSITE" id="PS01124"/>
    </source>
</evidence>
<dbReference type="InterPro" id="IPR018060">
    <property type="entry name" value="HTH_AraC"/>
</dbReference>
<dbReference type="PANTHER" id="PTHR46796:SF6">
    <property type="entry name" value="ARAC SUBFAMILY"/>
    <property type="match status" value="1"/>
</dbReference>
<feature type="domain" description="HTH araC/xylS-type" evidence="4">
    <location>
        <begin position="210"/>
        <end position="311"/>
    </location>
</feature>
<name>A0A3B1BPK1_9ZZZZ</name>
<dbReference type="PANTHER" id="PTHR46796">
    <property type="entry name" value="HTH-TYPE TRANSCRIPTIONAL ACTIVATOR RHAS-RELATED"/>
    <property type="match status" value="1"/>
</dbReference>
<dbReference type="AlphaFoldDB" id="A0A3B1BPK1"/>
<evidence type="ECO:0000256" key="3">
    <source>
        <dbReference type="ARBA" id="ARBA00023163"/>
    </source>
</evidence>
<dbReference type="GO" id="GO:0003700">
    <property type="term" value="F:DNA-binding transcription factor activity"/>
    <property type="evidence" value="ECO:0007669"/>
    <property type="project" value="InterPro"/>
</dbReference>
<dbReference type="Pfam" id="PF12833">
    <property type="entry name" value="HTH_18"/>
    <property type="match status" value="1"/>
</dbReference>
<sequence length="313" mass="35710">MEIAYPNEKIAPIDHAELWAQSLRAVCGSFQTFSSDWSNFKGAIDLRNIGGFDVAGISMNADKVVRSRKQIAHDDDKYCFLIMQMQGRAVLSQRNNEAFLEPGDMTLIDSGYPSEFVYDGFMQQISLHIPRETLESCMPNRRIEEARTISGMSGMGAVIRDFLKSTYNEAAYIEEKDRTTVRGSLLNFLAATLRGHEPDRTLALKVRQLSQIRKIIEQHLTDSYLSPTMVAELSGISTRHLHRLFQRDGVSFGEWVRKRRLAEARRQLANKHFKDHSIIQIAFHWGFNDAAHFSRAFRQEFGVSPSKYRANTG</sequence>
<evidence type="ECO:0000256" key="1">
    <source>
        <dbReference type="ARBA" id="ARBA00023015"/>
    </source>
</evidence>
<dbReference type="InterPro" id="IPR020449">
    <property type="entry name" value="Tscrpt_reg_AraC-type_HTH"/>
</dbReference>
<protein>
    <submittedName>
        <fullName evidence="5">Transcriptional regulator, AraC family</fullName>
    </submittedName>
</protein>
<dbReference type="PROSITE" id="PS01124">
    <property type="entry name" value="HTH_ARAC_FAMILY_2"/>
    <property type="match status" value="1"/>
</dbReference>
<dbReference type="InterPro" id="IPR009057">
    <property type="entry name" value="Homeodomain-like_sf"/>
</dbReference>
<reference evidence="5" key="1">
    <citation type="submission" date="2018-06" db="EMBL/GenBank/DDBJ databases">
        <authorList>
            <person name="Zhirakovskaya E."/>
        </authorList>
    </citation>
    <scope>NUCLEOTIDE SEQUENCE</scope>
</reference>
<dbReference type="SMART" id="SM00342">
    <property type="entry name" value="HTH_ARAC"/>
    <property type="match status" value="1"/>
</dbReference>
<dbReference type="PROSITE" id="PS00041">
    <property type="entry name" value="HTH_ARAC_FAMILY_1"/>
    <property type="match status" value="1"/>
</dbReference>
<dbReference type="PRINTS" id="PR00032">
    <property type="entry name" value="HTHARAC"/>
</dbReference>
<gene>
    <name evidence="5" type="ORF">MNBD_ALPHA03-2130</name>
</gene>
<dbReference type="EMBL" id="UOFW01000237">
    <property type="protein sequence ID" value="VAX08255.1"/>
    <property type="molecule type" value="Genomic_DNA"/>
</dbReference>
<dbReference type="Gene3D" id="1.10.10.60">
    <property type="entry name" value="Homeodomain-like"/>
    <property type="match status" value="1"/>
</dbReference>
<keyword evidence="2" id="KW-0238">DNA-binding</keyword>
<keyword evidence="1" id="KW-0805">Transcription regulation</keyword>
<organism evidence="5">
    <name type="scientific">hydrothermal vent metagenome</name>
    <dbReference type="NCBI Taxonomy" id="652676"/>
    <lineage>
        <taxon>unclassified sequences</taxon>
        <taxon>metagenomes</taxon>
        <taxon>ecological metagenomes</taxon>
    </lineage>
</organism>
<dbReference type="NCBIfam" id="NF007243">
    <property type="entry name" value="PRK09685.1"/>
    <property type="match status" value="1"/>
</dbReference>
<dbReference type="GO" id="GO:0043565">
    <property type="term" value="F:sequence-specific DNA binding"/>
    <property type="evidence" value="ECO:0007669"/>
    <property type="project" value="InterPro"/>
</dbReference>
<dbReference type="InterPro" id="IPR050204">
    <property type="entry name" value="AraC_XylS_family_regulators"/>
</dbReference>
<dbReference type="Pfam" id="PF14525">
    <property type="entry name" value="AraC_binding_2"/>
    <property type="match status" value="1"/>
</dbReference>